<evidence type="ECO:0000259" key="5">
    <source>
        <dbReference type="Pfam" id="PF02782"/>
    </source>
</evidence>
<dbReference type="GO" id="GO:0005975">
    <property type="term" value="P:carbohydrate metabolic process"/>
    <property type="evidence" value="ECO:0007669"/>
    <property type="project" value="InterPro"/>
</dbReference>
<comment type="similarity">
    <text evidence="1">Belongs to the FGGY kinase family.</text>
</comment>
<name>A0A0R2F930_9LACO</name>
<dbReference type="Proteomes" id="UP000050865">
    <property type="component" value="Unassembled WGS sequence"/>
</dbReference>
<evidence type="ECO:0000256" key="3">
    <source>
        <dbReference type="ARBA" id="ARBA00022777"/>
    </source>
</evidence>
<dbReference type="InterPro" id="IPR018484">
    <property type="entry name" value="FGGY_N"/>
</dbReference>
<dbReference type="Gene3D" id="3.30.420.40">
    <property type="match status" value="2"/>
</dbReference>
<dbReference type="RefSeq" id="WP_056989596.1">
    <property type="nucleotide sequence ID" value="NZ_AYZJ01000039.1"/>
</dbReference>
<dbReference type="AlphaFoldDB" id="A0A0R2F930"/>
<evidence type="ECO:0000256" key="1">
    <source>
        <dbReference type="ARBA" id="ARBA00009156"/>
    </source>
</evidence>
<dbReference type="GO" id="GO:0016301">
    <property type="term" value="F:kinase activity"/>
    <property type="evidence" value="ECO:0007669"/>
    <property type="project" value="UniProtKB-KW"/>
</dbReference>
<dbReference type="EMBL" id="AYZJ01000039">
    <property type="protein sequence ID" value="KRN21882.1"/>
    <property type="molecule type" value="Genomic_DNA"/>
</dbReference>
<reference evidence="6 7" key="1">
    <citation type="journal article" date="2015" name="Genome Announc.">
        <title>Expanding the biotechnology potential of lactobacilli through comparative genomics of 213 strains and associated genera.</title>
        <authorList>
            <person name="Sun Z."/>
            <person name="Harris H.M."/>
            <person name="McCann A."/>
            <person name="Guo C."/>
            <person name="Argimon S."/>
            <person name="Zhang W."/>
            <person name="Yang X."/>
            <person name="Jeffery I.B."/>
            <person name="Cooney J.C."/>
            <person name="Kagawa T.F."/>
            <person name="Liu W."/>
            <person name="Song Y."/>
            <person name="Salvetti E."/>
            <person name="Wrobel A."/>
            <person name="Rasinkangas P."/>
            <person name="Parkhill J."/>
            <person name="Rea M.C."/>
            <person name="O'Sullivan O."/>
            <person name="Ritari J."/>
            <person name="Douillard F.P."/>
            <person name="Paul Ross R."/>
            <person name="Yang R."/>
            <person name="Briner A.E."/>
            <person name="Felis G.E."/>
            <person name="de Vos W.M."/>
            <person name="Barrangou R."/>
            <person name="Klaenhammer T.R."/>
            <person name="Caufield P.W."/>
            <person name="Cui Y."/>
            <person name="Zhang H."/>
            <person name="O'Toole P.W."/>
        </authorList>
    </citation>
    <scope>NUCLEOTIDE SEQUENCE [LARGE SCALE GENOMIC DNA]</scope>
    <source>
        <strain evidence="6 7">DSM 22697</strain>
    </source>
</reference>
<evidence type="ECO:0000313" key="7">
    <source>
        <dbReference type="Proteomes" id="UP000050865"/>
    </source>
</evidence>
<gene>
    <name evidence="6" type="ORF">FC75_GL002002</name>
</gene>
<evidence type="ECO:0000313" key="6">
    <source>
        <dbReference type="EMBL" id="KRN21882.1"/>
    </source>
</evidence>
<dbReference type="PATRIC" id="fig|1423730.4.peg.2082"/>
<feature type="domain" description="Carbohydrate kinase FGGY C-terminal" evidence="5">
    <location>
        <begin position="276"/>
        <end position="472"/>
    </location>
</feature>
<dbReference type="SUPFAM" id="SSF53067">
    <property type="entry name" value="Actin-like ATPase domain"/>
    <property type="match status" value="2"/>
</dbReference>
<dbReference type="STRING" id="1423730.FC75_GL002002"/>
<evidence type="ECO:0000259" key="4">
    <source>
        <dbReference type="Pfam" id="PF00370"/>
    </source>
</evidence>
<accession>A0A0R2F930</accession>
<protein>
    <submittedName>
        <fullName evidence="6">AraB protein</fullName>
    </submittedName>
</protein>
<dbReference type="InterPro" id="IPR018485">
    <property type="entry name" value="FGGY_C"/>
</dbReference>
<organism evidence="6 7">
    <name type="scientific">Lacticaseibacillus camelliae DSM 22697 = JCM 13995</name>
    <dbReference type="NCBI Taxonomy" id="1423730"/>
    <lineage>
        <taxon>Bacteria</taxon>
        <taxon>Bacillati</taxon>
        <taxon>Bacillota</taxon>
        <taxon>Bacilli</taxon>
        <taxon>Lactobacillales</taxon>
        <taxon>Lactobacillaceae</taxon>
        <taxon>Lacticaseibacillus</taxon>
    </lineage>
</organism>
<sequence>MDNSIKAAIEAGQLTLGLELGSTQIKVELLTAHLTPVATGAYGWTNTLADGHWTYSLDQVWVGIQAAYADLAARVKAQYGVPITQIKAIGISAMMHGYLAFDADDQLLTPFRTWRDNTTGQAAEQLSQLFHFNIPQRWSVAHLYQAILNGEHHVNQIAFMTTLAGYVHWQLSGQKVIGIGDASGMFPIDPATDQYDAMKLVSFDTLPAVQAHHLQLRQILPEPLLAGTPAGHLSEAGAARLDPSGALQPGAVMAPPEGDAGTGMVATNSVAVNSGNISVGTSAFTMTVLPELPDSWDPAIDIVATPTGQPVAMVHANNCSSDLNAWINLMGDAIAAVTGETPDDLYQRLFAAVPKADADLGGLLAFANVSGENITQVDQGRPIQVRTSSTQITLANFMATQLDAAFAPLAVGMEKLHELVTLKESTMVAQGGLFKTPKIAQQVLANALDLPITVMTNASVGGPFGMAVLAQFTAVGGGDLAEYLQSEVFKQTTATTLAPEPSGRAAYQHFLARYKKALPLARQAGSLVD</sequence>
<dbReference type="Pfam" id="PF00370">
    <property type="entry name" value="FGGY_N"/>
    <property type="match status" value="1"/>
</dbReference>
<proteinExistence type="inferred from homology"/>
<evidence type="ECO:0000256" key="2">
    <source>
        <dbReference type="ARBA" id="ARBA00022679"/>
    </source>
</evidence>
<dbReference type="InterPro" id="IPR050406">
    <property type="entry name" value="FGGY_Carb_Kinase"/>
</dbReference>
<dbReference type="Pfam" id="PF02782">
    <property type="entry name" value="FGGY_C"/>
    <property type="match status" value="1"/>
</dbReference>
<dbReference type="InterPro" id="IPR043129">
    <property type="entry name" value="ATPase_NBD"/>
</dbReference>
<keyword evidence="7" id="KW-1185">Reference proteome</keyword>
<dbReference type="PANTHER" id="PTHR43095">
    <property type="entry name" value="SUGAR KINASE"/>
    <property type="match status" value="1"/>
</dbReference>
<keyword evidence="3" id="KW-0418">Kinase</keyword>
<keyword evidence="2" id="KW-0808">Transferase</keyword>
<dbReference type="PANTHER" id="PTHR43095:SF5">
    <property type="entry name" value="XYLULOSE KINASE"/>
    <property type="match status" value="1"/>
</dbReference>
<comment type="caution">
    <text evidence="6">The sequence shown here is derived from an EMBL/GenBank/DDBJ whole genome shotgun (WGS) entry which is preliminary data.</text>
</comment>
<feature type="domain" description="Carbohydrate kinase FGGY N-terminal" evidence="4">
    <location>
        <begin position="15"/>
        <end position="200"/>
    </location>
</feature>